<evidence type="ECO:0000313" key="7">
    <source>
        <dbReference type="Proteomes" id="UP000186469"/>
    </source>
</evidence>
<dbReference type="RefSeq" id="WP_072697667.1">
    <property type="nucleotide sequence ID" value="NZ_FRDI01000012.1"/>
</dbReference>
<keyword evidence="3 5" id="KW-0520">NAD</keyword>
<dbReference type="Gene3D" id="1.10.10.970">
    <property type="entry name" value="RNA 2'-phosphotransferase, Tpt1/KptA family, N-terminal domain"/>
    <property type="match status" value="1"/>
</dbReference>
<dbReference type="GO" id="GO:0006388">
    <property type="term" value="P:tRNA splicing, via endonucleolytic cleavage and ligation"/>
    <property type="evidence" value="ECO:0007669"/>
    <property type="project" value="UniProtKB-UniRule"/>
</dbReference>
<evidence type="ECO:0000256" key="3">
    <source>
        <dbReference type="ARBA" id="ARBA00023027"/>
    </source>
</evidence>
<dbReference type="InterPro" id="IPR042080">
    <property type="entry name" value="RNA_2'-PTrans_N"/>
</dbReference>
<evidence type="ECO:0000256" key="2">
    <source>
        <dbReference type="ARBA" id="ARBA00022679"/>
    </source>
</evidence>
<evidence type="ECO:0000313" key="6">
    <source>
        <dbReference type="EMBL" id="SHN69990.1"/>
    </source>
</evidence>
<name>A0A1M7TH06_9BACT</name>
<dbReference type="PANTHER" id="PTHR12684:SF2">
    <property type="entry name" value="TRNA 2'-PHOSPHOTRANSFERASE 1"/>
    <property type="match status" value="1"/>
</dbReference>
<dbReference type="STRING" id="1121455.SAMN02745728_01985"/>
<dbReference type="Gene3D" id="3.20.170.30">
    <property type="match status" value="1"/>
</dbReference>
<gene>
    <name evidence="5" type="primary">kptA</name>
    <name evidence="6" type="ORF">SAMN02745728_01985</name>
</gene>
<evidence type="ECO:0000256" key="5">
    <source>
        <dbReference type="HAMAP-Rule" id="MF_00299"/>
    </source>
</evidence>
<accession>A0A1M7TH06</accession>
<dbReference type="InterPro" id="IPR002745">
    <property type="entry name" value="Ptrans_KptA/Tpt1"/>
</dbReference>
<dbReference type="EMBL" id="FRDI01000012">
    <property type="protein sequence ID" value="SHN69990.1"/>
    <property type="molecule type" value="Genomic_DNA"/>
</dbReference>
<comment type="function">
    <text evidence="4 5">Removes the 2'-phosphate from RNA via an intermediate in which the phosphate is ADP-ribosylated by NAD followed by a presumed transesterification to release the RNA and generate ADP-ribose 1''-2''-cyclic phosphate (APPR&gt;P). May function as an ADP-ribosylase.</text>
</comment>
<proteinExistence type="inferred from homology"/>
<dbReference type="InterPro" id="IPR022928">
    <property type="entry name" value="RNA_2'-PTrans_KptA"/>
</dbReference>
<dbReference type="EC" id="2.7.1.-" evidence="5"/>
<evidence type="ECO:0000256" key="4">
    <source>
        <dbReference type="ARBA" id="ARBA00025212"/>
    </source>
</evidence>
<organism evidence="6 7">
    <name type="scientific">Desulfovibrio litoralis DSM 11393</name>
    <dbReference type="NCBI Taxonomy" id="1121455"/>
    <lineage>
        <taxon>Bacteria</taxon>
        <taxon>Pseudomonadati</taxon>
        <taxon>Thermodesulfobacteriota</taxon>
        <taxon>Desulfovibrionia</taxon>
        <taxon>Desulfovibrionales</taxon>
        <taxon>Desulfovibrionaceae</taxon>
        <taxon>Desulfovibrio</taxon>
    </lineage>
</organism>
<dbReference type="Proteomes" id="UP000186469">
    <property type="component" value="Unassembled WGS sequence"/>
</dbReference>
<dbReference type="GO" id="GO:0000215">
    <property type="term" value="F:tRNA 2'-phosphotransferase activity"/>
    <property type="evidence" value="ECO:0007669"/>
    <property type="project" value="TreeGrafter"/>
</dbReference>
<evidence type="ECO:0000256" key="1">
    <source>
        <dbReference type="ARBA" id="ARBA00009836"/>
    </source>
</evidence>
<dbReference type="SUPFAM" id="SSF56399">
    <property type="entry name" value="ADP-ribosylation"/>
    <property type="match status" value="1"/>
</dbReference>
<dbReference type="InterPro" id="IPR042081">
    <property type="entry name" value="RNA_2'-PTrans_C"/>
</dbReference>
<reference evidence="6 7" key="1">
    <citation type="submission" date="2016-12" db="EMBL/GenBank/DDBJ databases">
        <authorList>
            <person name="Song W.-J."/>
            <person name="Kurnit D.M."/>
        </authorList>
    </citation>
    <scope>NUCLEOTIDE SEQUENCE [LARGE SCALE GENOMIC DNA]</scope>
    <source>
        <strain evidence="6 7">DSM 11393</strain>
    </source>
</reference>
<keyword evidence="2 5" id="KW-0808">Transferase</keyword>
<keyword evidence="7" id="KW-1185">Reference proteome</keyword>
<dbReference type="OrthoDB" id="4537997at2"/>
<protein>
    <recommendedName>
        <fullName evidence="5">Probable RNA 2'-phosphotransferase</fullName>
        <ecNumber evidence="5">2.7.1.-</ecNumber>
    </recommendedName>
</protein>
<dbReference type="AlphaFoldDB" id="A0A1M7TH06"/>
<dbReference type="HAMAP" id="MF_00299">
    <property type="entry name" value="KptA"/>
    <property type="match status" value="1"/>
</dbReference>
<sequence length="185" mass="20864">MDTTATSKFLSYVLRHDPAHIDLQLDSEGWADVQELIANAQSNGVQLDLTAIHNVLATSSKKRFVFSDDGKKLRALQEHSTPQVNRQFQIMPPPPVLYHGTATRFLQNILQQGLVSKERQYVHLTTEESIAMETGRRYGSPVILSIQAKKMSDAGYTFYLAENDVWLTKHIPPQFITQTAARNNP</sequence>
<comment type="similarity">
    <text evidence="1 5">Belongs to the KptA/TPT1 family.</text>
</comment>
<dbReference type="GO" id="GO:0003950">
    <property type="term" value="F:NAD+ poly-ADP-ribosyltransferase activity"/>
    <property type="evidence" value="ECO:0007669"/>
    <property type="project" value="InterPro"/>
</dbReference>
<dbReference type="PANTHER" id="PTHR12684">
    <property type="entry name" value="PUTATIVE PHOSPHOTRANSFERASE"/>
    <property type="match status" value="1"/>
</dbReference>
<dbReference type="Pfam" id="PF01885">
    <property type="entry name" value="PTS_2-RNA"/>
    <property type="match status" value="1"/>
</dbReference>